<gene>
    <name evidence="1" type="ORF">FNV0887</name>
</gene>
<dbReference type="EMBL" id="AABF01000056">
    <property type="protein sequence ID" value="EAA24102.1"/>
    <property type="molecule type" value="Genomic_DNA"/>
</dbReference>
<evidence type="ECO:0000313" key="1">
    <source>
        <dbReference type="EMBL" id="EAA24102.1"/>
    </source>
</evidence>
<sequence>MDYLRLLEISAPLIFSYFMYSKTLKNDEKKKCLEYNIQLMNEKLDNLYIPIYISHTTNILTREKFVILKVDCGDISYYFELFIIWIKFLVKILNIFQKKSNHYCIEFHAYMINRITVEISEILMLGF</sequence>
<accession>Q7P5S1</accession>
<evidence type="ECO:0000313" key="2">
    <source>
        <dbReference type="Proteomes" id="UP000006454"/>
    </source>
</evidence>
<organism evidence="1 2">
    <name type="scientific">Fusobacterium vincentii ATCC 49256</name>
    <dbReference type="NCBI Taxonomy" id="209882"/>
    <lineage>
        <taxon>Bacteria</taxon>
        <taxon>Fusobacteriati</taxon>
        <taxon>Fusobacteriota</taxon>
        <taxon>Fusobacteriia</taxon>
        <taxon>Fusobacteriales</taxon>
        <taxon>Fusobacteriaceae</taxon>
        <taxon>Fusobacterium</taxon>
    </lineage>
</organism>
<protein>
    <submittedName>
        <fullName evidence="1">Uncharacterized protein</fullName>
    </submittedName>
</protein>
<dbReference type="Proteomes" id="UP000006454">
    <property type="component" value="Unassembled WGS sequence"/>
</dbReference>
<reference evidence="1 2" key="1">
    <citation type="journal article" date="2003" name="Genome Res.">
        <title>Genome analysis of F. nucleatum sub spp vincentii and its comparison with the genome of F. nucleatum ATCC 25586.</title>
        <authorList>
            <person name="Kapatral V."/>
            <person name="Ivanova N."/>
            <person name="Anderson I."/>
            <person name="Reznik G."/>
            <person name="Bhattacharyya A."/>
            <person name="Gardner W.L."/>
            <person name="Mikhailova N."/>
            <person name="Lapidus A."/>
            <person name="Larsen N."/>
            <person name="D'Souza M."/>
            <person name="Walunas T."/>
            <person name="Haselkorn R."/>
            <person name="Overbeek R."/>
            <person name="Kyrpides N."/>
        </authorList>
    </citation>
    <scope>NUCLEOTIDE SEQUENCE [LARGE SCALE GENOMIC DNA]</scope>
    <source>
        <strain evidence="1 2">ATCC 49256</strain>
    </source>
</reference>
<dbReference type="AlphaFoldDB" id="Q7P5S1"/>
<name>Q7P5S1_FUSVC</name>
<comment type="caution">
    <text evidence="1">The sequence shown here is derived from an EMBL/GenBank/DDBJ whole genome shotgun (WGS) entry which is preliminary data.</text>
</comment>
<proteinExistence type="predicted"/>